<evidence type="ECO:0000313" key="2">
    <source>
        <dbReference type="Proteomes" id="UP000184069"/>
    </source>
</evidence>
<gene>
    <name evidence="1" type="ORF">SAMN05444407_103229</name>
</gene>
<dbReference type="AlphaFoldDB" id="A0A1M6ZGM7"/>
<dbReference type="EMBL" id="FRBM01000003">
    <property type="protein sequence ID" value="SHL29642.1"/>
    <property type="molecule type" value="Genomic_DNA"/>
</dbReference>
<evidence type="ECO:0000313" key="1">
    <source>
        <dbReference type="EMBL" id="SHL29642.1"/>
    </source>
</evidence>
<evidence type="ECO:0008006" key="3">
    <source>
        <dbReference type="Google" id="ProtNLM"/>
    </source>
</evidence>
<accession>A0A1M6ZGM7</accession>
<dbReference type="STRING" id="1423959.SAMN05444407_103229"/>
<sequence length="116" mass="13579">MSSNIRIERVCQYCGTKFIAKTIVTRYCSHSCNRKAYKLEQRNKKIDYIRYAVRNIEELKYQSIGPPIYLTVKETSAILKCSTKMVYFLITTSRLKAINLSVRKTRINVLDLALIY</sequence>
<reference evidence="1 2" key="1">
    <citation type="submission" date="2016-11" db="EMBL/GenBank/DDBJ databases">
        <authorList>
            <person name="Jaros S."/>
            <person name="Januszkiewicz K."/>
            <person name="Wedrychowicz H."/>
        </authorList>
    </citation>
    <scope>NUCLEOTIDE SEQUENCE [LARGE SCALE GENOMIC DNA]</scope>
    <source>
        <strain evidence="1 2">DSM 27621</strain>
    </source>
</reference>
<organism evidence="1 2">
    <name type="scientific">Chryseobacterium contaminans</name>
    <dbReference type="NCBI Taxonomy" id="1423959"/>
    <lineage>
        <taxon>Bacteria</taxon>
        <taxon>Pseudomonadati</taxon>
        <taxon>Bacteroidota</taxon>
        <taxon>Flavobacteriia</taxon>
        <taxon>Flavobacteriales</taxon>
        <taxon>Weeksellaceae</taxon>
        <taxon>Chryseobacterium group</taxon>
        <taxon>Chryseobacterium</taxon>
    </lineage>
</organism>
<name>A0A1M6ZGM7_9FLAO</name>
<proteinExistence type="predicted"/>
<dbReference type="Proteomes" id="UP000184069">
    <property type="component" value="Unassembled WGS sequence"/>
</dbReference>
<protein>
    <recommendedName>
        <fullName evidence="3">DNA binding domain-containing protein, excisionase family</fullName>
    </recommendedName>
</protein>